<sequence length="131" mass="15228">MADILDQTEEGRRRAFHPSETPCHERTIYTDLTELFDDIGRQAAGMPEFRGTVPDLVQQLMEISALCDHFFIRRDASQHGRDPPDLRRRGSMIPRQRTPRPHGPYASINSNFLQHVIMLHSFGGYFHFFFV</sequence>
<feature type="region of interest" description="Disordered" evidence="1">
    <location>
        <begin position="1"/>
        <end position="22"/>
    </location>
</feature>
<name>A0ABZ3D9M7_9PROT</name>
<dbReference type="EMBL" id="CP152276">
    <property type="protein sequence ID" value="XAE44480.1"/>
    <property type="molecule type" value="Genomic_DNA"/>
</dbReference>
<proteinExistence type="predicted"/>
<protein>
    <submittedName>
        <fullName evidence="2">Uncharacterized protein</fullName>
    </submittedName>
</protein>
<organism evidence="2 3">
    <name type="scientific">Nguyenibacter vanlangensis</name>
    <dbReference type="NCBI Taxonomy" id="1216886"/>
    <lineage>
        <taxon>Bacteria</taxon>
        <taxon>Pseudomonadati</taxon>
        <taxon>Pseudomonadota</taxon>
        <taxon>Alphaproteobacteria</taxon>
        <taxon>Acetobacterales</taxon>
        <taxon>Acetobacteraceae</taxon>
        <taxon>Nguyenibacter</taxon>
    </lineage>
</organism>
<evidence type="ECO:0000256" key="1">
    <source>
        <dbReference type="SAM" id="MobiDB-lite"/>
    </source>
</evidence>
<dbReference type="Proteomes" id="UP001449795">
    <property type="component" value="Chromosome"/>
</dbReference>
<dbReference type="RefSeq" id="WP_342629732.1">
    <property type="nucleotide sequence ID" value="NZ_CP152276.1"/>
</dbReference>
<accession>A0ABZ3D9M7</accession>
<reference evidence="2 3" key="1">
    <citation type="submission" date="2024-04" db="EMBL/GenBank/DDBJ databases">
        <title>Complete genome sequence of Nguyenibacter vanlangesis HBCM-1154, a strain capable of nitrogen fixation, IAA production, and phosphorus solubilization isolated from sugarcane soil.</title>
        <authorList>
            <person name="MY HANH P."/>
        </authorList>
    </citation>
    <scope>NUCLEOTIDE SEQUENCE [LARGE SCALE GENOMIC DNA]</scope>
    <source>
        <strain evidence="2 3">HBCM 1154</strain>
    </source>
</reference>
<gene>
    <name evidence="2" type="ORF">AAC691_08665</name>
</gene>
<keyword evidence="3" id="KW-1185">Reference proteome</keyword>
<feature type="compositionally biased region" description="Basic and acidic residues" evidence="1">
    <location>
        <begin position="78"/>
        <end position="88"/>
    </location>
</feature>
<feature type="region of interest" description="Disordered" evidence="1">
    <location>
        <begin position="78"/>
        <end position="103"/>
    </location>
</feature>
<evidence type="ECO:0000313" key="3">
    <source>
        <dbReference type="Proteomes" id="UP001449795"/>
    </source>
</evidence>
<evidence type="ECO:0000313" key="2">
    <source>
        <dbReference type="EMBL" id="XAE44480.1"/>
    </source>
</evidence>